<evidence type="ECO:0000313" key="3">
    <source>
        <dbReference type="Proteomes" id="UP000198211"/>
    </source>
</evidence>
<gene>
    <name evidence="2" type="ORF">PHMEG_00031299</name>
</gene>
<evidence type="ECO:0000313" key="2">
    <source>
        <dbReference type="EMBL" id="OWY98039.1"/>
    </source>
</evidence>
<dbReference type="InterPro" id="IPR021109">
    <property type="entry name" value="Peptidase_aspartic_dom_sf"/>
</dbReference>
<feature type="region of interest" description="Disordered" evidence="1">
    <location>
        <begin position="1"/>
        <end position="25"/>
    </location>
</feature>
<dbReference type="Gene3D" id="2.40.70.10">
    <property type="entry name" value="Acid Proteases"/>
    <property type="match status" value="1"/>
</dbReference>
<keyword evidence="3" id="KW-1185">Reference proteome</keyword>
<dbReference type="EMBL" id="NBNE01009816">
    <property type="protein sequence ID" value="OWY98039.1"/>
    <property type="molecule type" value="Genomic_DNA"/>
</dbReference>
<evidence type="ECO:0000256" key="1">
    <source>
        <dbReference type="SAM" id="MobiDB-lite"/>
    </source>
</evidence>
<feature type="compositionally biased region" description="Basic and acidic residues" evidence="1">
    <location>
        <begin position="7"/>
        <end position="25"/>
    </location>
</feature>
<dbReference type="Proteomes" id="UP000198211">
    <property type="component" value="Unassembled WGS sequence"/>
</dbReference>
<name>A0A225V0S4_9STRA</name>
<accession>A0A225V0S4</accession>
<comment type="caution">
    <text evidence="2">The sequence shown here is derived from an EMBL/GenBank/DDBJ whole genome shotgun (WGS) entry which is preliminary data.</text>
</comment>
<reference evidence="3" key="1">
    <citation type="submission" date="2017-03" db="EMBL/GenBank/DDBJ databases">
        <title>Phytopthora megakarya and P. palmivora, two closely related causual agents of cacao black pod achieved similar genome size and gene model numbers by different mechanisms.</title>
        <authorList>
            <person name="Ali S."/>
            <person name="Shao J."/>
            <person name="Larry D.J."/>
            <person name="Kronmiller B."/>
            <person name="Shen D."/>
            <person name="Strem M.D."/>
            <person name="Melnick R.L."/>
            <person name="Guiltinan M.J."/>
            <person name="Tyler B.M."/>
            <person name="Meinhardt L.W."/>
            <person name="Bailey B.A."/>
        </authorList>
    </citation>
    <scope>NUCLEOTIDE SEQUENCE [LARGE SCALE GENOMIC DNA]</scope>
    <source>
        <strain evidence="3">zdho120</strain>
    </source>
</reference>
<organism evidence="2 3">
    <name type="scientific">Phytophthora megakarya</name>
    <dbReference type="NCBI Taxonomy" id="4795"/>
    <lineage>
        <taxon>Eukaryota</taxon>
        <taxon>Sar</taxon>
        <taxon>Stramenopiles</taxon>
        <taxon>Oomycota</taxon>
        <taxon>Peronosporomycetes</taxon>
        <taxon>Peronosporales</taxon>
        <taxon>Peronosporaceae</taxon>
        <taxon>Phytophthora</taxon>
    </lineage>
</organism>
<dbReference type="AlphaFoldDB" id="A0A225V0S4"/>
<protein>
    <submittedName>
        <fullName evidence="2">Uncharacterized protein</fullName>
    </submittedName>
</protein>
<sequence length="354" mass="38731">MAAATRRRSDGDIWSAKCDDGRGGRECELWKQPLSPLENEPIYEEGAGSELTAEEGAVEVSVTEEGSATTGMVGRPVDEVLDELAAVELGTELPDATVTKLGSVAKVRVAVKQARREAKRQRVRRARDRCVRVNGKTRVDLVRYSSTTADTDVDVVTSVEASDGLPTAAMLVKGETQQIKVDGGFLLDVLGVWTFDMINVYGQKETIDACIIDGCTSEFLIGVDVLEKHRATVDFDRSEVRYDERGREVIIPFRTNEGDNSSAMATRALHASAVTKVKNRRAIVPAINTHGGRIRLPSRLRVESWLNNLGDTTELLEDESKVNVGMDEPDARELILNLLHAYSSLTGAQDEATM</sequence>
<proteinExistence type="predicted"/>